<dbReference type="InterPro" id="IPR007263">
    <property type="entry name" value="DCC1-like"/>
</dbReference>
<keyword evidence="2" id="KW-1185">Reference proteome</keyword>
<sequence length="141" mass="16490">MSKLPEGKSLVLYDGSCGLCSRLVQFLIPRDPRQHLYFAPLQSEIGKAYLKQFSLTGVSEDTFVFIEQGKTAHVESGAALRVLRYLHRPWTWLSRLTFVPSPIRNACYRFVAKRRKKWFKPEACMWIPPTERIRFLNEIEK</sequence>
<protein>
    <submittedName>
        <fullName evidence="1">Thiol-disulfide oxidoreductase DCC family protein</fullName>
    </submittedName>
</protein>
<reference evidence="2" key="1">
    <citation type="journal article" date="2019" name="Int. J. Syst. Evol. Microbiol.">
        <title>The Global Catalogue of Microorganisms (GCM) 10K type strain sequencing project: providing services to taxonomists for standard genome sequencing and annotation.</title>
        <authorList>
            <consortium name="The Broad Institute Genomics Platform"/>
            <consortium name="The Broad Institute Genome Sequencing Center for Infectious Disease"/>
            <person name="Wu L."/>
            <person name="Ma J."/>
        </authorList>
    </citation>
    <scope>NUCLEOTIDE SEQUENCE [LARGE SCALE GENOMIC DNA]</scope>
    <source>
        <strain evidence="2">KCTC 33676</strain>
    </source>
</reference>
<dbReference type="Proteomes" id="UP001597497">
    <property type="component" value="Unassembled WGS sequence"/>
</dbReference>
<dbReference type="PANTHER" id="PTHR33639">
    <property type="entry name" value="THIOL-DISULFIDE OXIDOREDUCTASE DCC"/>
    <property type="match status" value="1"/>
</dbReference>
<dbReference type="EMBL" id="JBHUMM010000001">
    <property type="protein sequence ID" value="MFD2670006.1"/>
    <property type="molecule type" value="Genomic_DNA"/>
</dbReference>
<dbReference type="Pfam" id="PF04134">
    <property type="entry name" value="DCC1-like"/>
    <property type="match status" value="1"/>
</dbReference>
<evidence type="ECO:0000313" key="1">
    <source>
        <dbReference type="EMBL" id="MFD2670006.1"/>
    </source>
</evidence>
<organism evidence="1 2">
    <name type="scientific">Marinicrinis sediminis</name>
    <dbReference type="NCBI Taxonomy" id="1652465"/>
    <lineage>
        <taxon>Bacteria</taxon>
        <taxon>Bacillati</taxon>
        <taxon>Bacillota</taxon>
        <taxon>Bacilli</taxon>
        <taxon>Bacillales</taxon>
        <taxon>Paenibacillaceae</taxon>
    </lineage>
</organism>
<dbReference type="RefSeq" id="WP_379927357.1">
    <property type="nucleotide sequence ID" value="NZ_JBHUMM010000001.1"/>
</dbReference>
<name>A0ABW5R511_9BACL</name>
<gene>
    <name evidence="1" type="ORF">ACFSUC_00115</name>
</gene>
<dbReference type="PANTHER" id="PTHR33639:SF2">
    <property type="entry name" value="DUF393 DOMAIN-CONTAINING PROTEIN"/>
    <property type="match status" value="1"/>
</dbReference>
<dbReference type="InterPro" id="IPR052927">
    <property type="entry name" value="DCC_oxidoreductase"/>
</dbReference>
<comment type="caution">
    <text evidence="1">The sequence shown here is derived from an EMBL/GenBank/DDBJ whole genome shotgun (WGS) entry which is preliminary data.</text>
</comment>
<accession>A0ABW5R511</accession>
<evidence type="ECO:0000313" key="2">
    <source>
        <dbReference type="Proteomes" id="UP001597497"/>
    </source>
</evidence>
<proteinExistence type="predicted"/>